<evidence type="ECO:0000259" key="9">
    <source>
        <dbReference type="Pfam" id="PF12704"/>
    </source>
</evidence>
<comment type="caution">
    <text evidence="10">The sequence shown here is derived from an EMBL/GenBank/DDBJ whole genome shotgun (WGS) entry which is preliminary data.</text>
</comment>
<keyword evidence="4 7" id="KW-1133">Transmembrane helix</keyword>
<dbReference type="GO" id="GO:0005886">
    <property type="term" value="C:plasma membrane"/>
    <property type="evidence" value="ECO:0007669"/>
    <property type="project" value="UniProtKB-SubCell"/>
</dbReference>
<gene>
    <name evidence="10" type="ORF">IX84_24825</name>
</gene>
<keyword evidence="3 7" id="KW-0812">Transmembrane</keyword>
<feature type="domain" description="ABC3 transporter permease C-terminal" evidence="8">
    <location>
        <begin position="315"/>
        <end position="428"/>
    </location>
</feature>
<dbReference type="RefSeq" id="WP_044226719.1">
    <property type="nucleotide sequence ID" value="NZ_JBKAGJ010000002.1"/>
</dbReference>
<keyword evidence="11" id="KW-1185">Reference proteome</keyword>
<dbReference type="PANTHER" id="PTHR30572:SF4">
    <property type="entry name" value="ABC TRANSPORTER PERMEASE YTRF"/>
    <property type="match status" value="1"/>
</dbReference>
<feature type="transmembrane region" description="Helical" evidence="7">
    <location>
        <begin position="27"/>
        <end position="46"/>
    </location>
</feature>
<organism evidence="10 11">
    <name type="scientific">Phaeodactylibacter xiamenensis</name>
    <dbReference type="NCBI Taxonomy" id="1524460"/>
    <lineage>
        <taxon>Bacteria</taxon>
        <taxon>Pseudomonadati</taxon>
        <taxon>Bacteroidota</taxon>
        <taxon>Saprospiria</taxon>
        <taxon>Saprospirales</taxon>
        <taxon>Haliscomenobacteraceae</taxon>
        <taxon>Phaeodactylibacter</taxon>
    </lineage>
</organism>
<keyword evidence="2" id="KW-1003">Cell membrane</keyword>
<evidence type="ECO:0000259" key="8">
    <source>
        <dbReference type="Pfam" id="PF02687"/>
    </source>
</evidence>
<keyword evidence="5 7" id="KW-0472">Membrane</keyword>
<evidence type="ECO:0000256" key="1">
    <source>
        <dbReference type="ARBA" id="ARBA00004651"/>
    </source>
</evidence>
<dbReference type="InterPro" id="IPR003838">
    <property type="entry name" value="ABC3_permease_C"/>
</dbReference>
<dbReference type="Proteomes" id="UP000029736">
    <property type="component" value="Unassembled WGS sequence"/>
</dbReference>
<feature type="domain" description="MacB-like periplasmic core" evidence="9">
    <location>
        <begin position="22"/>
        <end position="273"/>
    </location>
</feature>
<dbReference type="GO" id="GO:0022857">
    <property type="term" value="F:transmembrane transporter activity"/>
    <property type="evidence" value="ECO:0007669"/>
    <property type="project" value="TreeGrafter"/>
</dbReference>
<evidence type="ECO:0000256" key="3">
    <source>
        <dbReference type="ARBA" id="ARBA00022692"/>
    </source>
</evidence>
<proteinExistence type="inferred from homology"/>
<evidence type="ECO:0000256" key="6">
    <source>
        <dbReference type="ARBA" id="ARBA00038076"/>
    </source>
</evidence>
<feature type="transmembrane region" description="Helical" evidence="7">
    <location>
        <begin position="311"/>
        <end position="336"/>
    </location>
</feature>
<accession>A0A098S0K0</accession>
<evidence type="ECO:0000256" key="2">
    <source>
        <dbReference type="ARBA" id="ARBA00022475"/>
    </source>
</evidence>
<dbReference type="OrthoDB" id="9770036at2"/>
<feature type="transmembrane region" description="Helical" evidence="7">
    <location>
        <begin position="395"/>
        <end position="418"/>
    </location>
</feature>
<evidence type="ECO:0000313" key="11">
    <source>
        <dbReference type="Proteomes" id="UP000029736"/>
    </source>
</evidence>
<dbReference type="PANTHER" id="PTHR30572">
    <property type="entry name" value="MEMBRANE COMPONENT OF TRANSPORTER-RELATED"/>
    <property type="match status" value="1"/>
</dbReference>
<dbReference type="STRING" id="1524460.IX84_24825"/>
<protein>
    <submittedName>
        <fullName evidence="10">Membrane protein</fullName>
    </submittedName>
</protein>
<evidence type="ECO:0000256" key="4">
    <source>
        <dbReference type="ARBA" id="ARBA00022989"/>
    </source>
</evidence>
<dbReference type="Pfam" id="PF12704">
    <property type="entry name" value="MacB_PCD"/>
    <property type="match status" value="1"/>
</dbReference>
<reference evidence="10 11" key="1">
    <citation type="journal article" date="2014" name="Int. J. Syst. Evol. Microbiol.">
        <title>Phaeodactylibacter xiamenensis gen. nov., sp. nov., a member of the family Saprospiraceae isolated from the marine alga Phaeodactylum tricornutum.</title>
        <authorList>
            <person name="Chen Z.Jr."/>
            <person name="Lei X."/>
            <person name="Lai Q."/>
            <person name="Li Y."/>
            <person name="Zhang B."/>
            <person name="Zhang J."/>
            <person name="Zhang H."/>
            <person name="Yang L."/>
            <person name="Zheng W."/>
            <person name="Tian Y."/>
            <person name="Yu Z."/>
            <person name="Xu H.Jr."/>
            <person name="Zheng T."/>
        </authorList>
    </citation>
    <scope>NUCLEOTIDE SEQUENCE [LARGE SCALE GENOMIC DNA]</scope>
    <source>
        <strain evidence="10 11">KD52</strain>
    </source>
</reference>
<name>A0A098S0K0_9BACT</name>
<dbReference type="InterPro" id="IPR025857">
    <property type="entry name" value="MacB_PCD"/>
</dbReference>
<comment type="subcellular location">
    <subcellularLocation>
        <location evidence="1">Cell membrane</location>
        <topology evidence="1">Multi-pass membrane protein</topology>
    </subcellularLocation>
</comment>
<feature type="transmembrane region" description="Helical" evidence="7">
    <location>
        <begin position="356"/>
        <end position="383"/>
    </location>
</feature>
<dbReference type="EMBL" id="JPOS01000083">
    <property type="protein sequence ID" value="KGE85849.1"/>
    <property type="molecule type" value="Genomic_DNA"/>
</dbReference>
<evidence type="ECO:0000313" key="10">
    <source>
        <dbReference type="EMBL" id="KGE85849.1"/>
    </source>
</evidence>
<comment type="similarity">
    <text evidence="6">Belongs to the ABC-4 integral membrane protein family.</text>
</comment>
<sequence length="435" mass="47315">MQRVLFNFLLAVEGVNANKLRSFLTALGIIFGVGAVIAMLAIGTGAKQAILDQMKLIGTNNIVIEAVVPETGDEISTENEEEEEKKPYSPGLSLADLASIQKTVPTVDRLSPEIILPVSVVRAGRQEKGRCIGVENAFFELNGLEIGQGIAFQPVHMEKGEAVCIIGTEVKKRFFSEEEPVGKLIKCGKTWLRVIGVLKKRNASEESLARLGIRDYNSDVYIPVSTALLRFRNRALITSDDLGNNDENKAKNYHQLDRLVVRVDDSKKLRASADVIARILQRRHLQVPDVEIEVPELLLEQEQQTQDTFNLVLAVIAGISLLVGGIGIMNIMLASVLERIKEIGVRRSLGATQLDIILQFLFEAVFISLIGGLIGVLLGVGAAKTIASYAEIPTIVSAWSILLSFGVAASIGLVFGLFPAQKAAKQDPIKALRSD</sequence>
<evidence type="ECO:0000256" key="5">
    <source>
        <dbReference type="ARBA" id="ARBA00023136"/>
    </source>
</evidence>
<dbReference type="Pfam" id="PF02687">
    <property type="entry name" value="FtsX"/>
    <property type="match status" value="1"/>
</dbReference>
<dbReference type="AlphaFoldDB" id="A0A098S0K0"/>
<dbReference type="InterPro" id="IPR050250">
    <property type="entry name" value="Macrolide_Exporter_MacB"/>
</dbReference>
<evidence type="ECO:0000256" key="7">
    <source>
        <dbReference type="SAM" id="Phobius"/>
    </source>
</evidence>